<evidence type="ECO:0000313" key="3">
    <source>
        <dbReference type="Proteomes" id="UP001162164"/>
    </source>
</evidence>
<comment type="caution">
    <text evidence="2">The sequence shown here is derived from an EMBL/GenBank/DDBJ whole genome shotgun (WGS) entry which is preliminary data.</text>
</comment>
<reference evidence="2" key="1">
    <citation type="journal article" date="2023" name="Insect Mol. Biol.">
        <title>Genome sequencing provides insights into the evolution of gene families encoding plant cell wall-degrading enzymes in longhorned beetles.</title>
        <authorList>
            <person name="Shin N.R."/>
            <person name="Okamura Y."/>
            <person name="Kirsch R."/>
            <person name="Pauchet Y."/>
        </authorList>
    </citation>
    <scope>NUCLEOTIDE SEQUENCE</scope>
    <source>
        <strain evidence="2">MMC_N1</strain>
    </source>
</reference>
<sequence>MEGAKDIAKEEISHIKREVDSIDDFEHLGHDSSPLNEIKENIGEINKRVEAVGNSVTDLFDPLKSDLLDKPLVPEKMDSNLLEMGDSFPDRKEADAKLDKFLQDFPSGPAHSPDKYNLENIKSFMDNERGFVEEPPKIQPSNDILDRYSDSEPDDDFKPSKYEDFSKKHELPESFGSTENFKTETFRDVDEIQPELPKKDYPQNHLHRNFLNYPLLWYKKKSNQHCPKILNKKIHERKQNEPDIVKEKTPEPVKEKVVEVVKEKNPPNPSENYQNPLCR</sequence>
<keyword evidence="3" id="KW-1185">Reference proteome</keyword>
<gene>
    <name evidence="2" type="ORF">NQ317_015228</name>
</gene>
<feature type="region of interest" description="Disordered" evidence="1">
    <location>
        <begin position="132"/>
        <end position="189"/>
    </location>
</feature>
<dbReference type="EMBL" id="JAPWTJ010000947">
    <property type="protein sequence ID" value="KAJ8974699.1"/>
    <property type="molecule type" value="Genomic_DNA"/>
</dbReference>
<protein>
    <submittedName>
        <fullName evidence="2">Uncharacterized protein</fullName>
    </submittedName>
</protein>
<evidence type="ECO:0000256" key="1">
    <source>
        <dbReference type="SAM" id="MobiDB-lite"/>
    </source>
</evidence>
<dbReference type="Proteomes" id="UP001162164">
    <property type="component" value="Unassembled WGS sequence"/>
</dbReference>
<proteinExistence type="predicted"/>
<feature type="region of interest" description="Disordered" evidence="1">
    <location>
        <begin position="260"/>
        <end position="279"/>
    </location>
</feature>
<feature type="compositionally biased region" description="Polar residues" evidence="1">
    <location>
        <begin position="270"/>
        <end position="279"/>
    </location>
</feature>
<feature type="compositionally biased region" description="Basic and acidic residues" evidence="1">
    <location>
        <begin position="144"/>
        <end position="172"/>
    </location>
</feature>
<organism evidence="2 3">
    <name type="scientific">Molorchus minor</name>
    <dbReference type="NCBI Taxonomy" id="1323400"/>
    <lineage>
        <taxon>Eukaryota</taxon>
        <taxon>Metazoa</taxon>
        <taxon>Ecdysozoa</taxon>
        <taxon>Arthropoda</taxon>
        <taxon>Hexapoda</taxon>
        <taxon>Insecta</taxon>
        <taxon>Pterygota</taxon>
        <taxon>Neoptera</taxon>
        <taxon>Endopterygota</taxon>
        <taxon>Coleoptera</taxon>
        <taxon>Polyphaga</taxon>
        <taxon>Cucujiformia</taxon>
        <taxon>Chrysomeloidea</taxon>
        <taxon>Cerambycidae</taxon>
        <taxon>Lamiinae</taxon>
        <taxon>Monochamini</taxon>
        <taxon>Molorchus</taxon>
    </lineage>
</organism>
<name>A0ABQ9J9W9_9CUCU</name>
<evidence type="ECO:0000313" key="2">
    <source>
        <dbReference type="EMBL" id="KAJ8974699.1"/>
    </source>
</evidence>
<accession>A0ABQ9J9W9</accession>